<evidence type="ECO:0000313" key="7">
    <source>
        <dbReference type="EMBL" id="QDT11193.1"/>
    </source>
</evidence>
<sequence length="852" mass="93953" precursor="true">MHKTLPLLLILIATPAWCDDVDLSADIKTLVPGVKLTMIAEHPVVMTPTGVDVDRDGNAFFVCSHTHFRPDDYDGPEHDEVVRLSPDGDRTVFYNATDATMDLELASDGSVFLAQRDRILVVRDTDGDSVGDAEQTLVTLVTEGTYPHNGLSGMAWHPSGDLVFALGENHWEQWTLTGTDGANVIGTGEGGIFRCSPDGSKLRRIAAGFWNPFGVCVRRDGTMFACENDPGARPPCRLLQIVEGGKYGYQRLYGNAPHHPFVCWNGELPGTLPMLFSLGEAPCGIAPMGNGLLVTSWTDHRIDFYPLTPSGATFKTDRISLVTGSNQFRPTCITQVSPTVFYLTDWVVGSYSLHGKGRLWKLEIDPSADARLGDLDLDEPTQEATLATQLRSGESAFDVTDLLAKTHSTDAFIARAAIDALATLVAQDDSLLNNQRIDRDQMSWLLATRKANPKSKEHAAVFLDSVDSRVRFEALRWIADEQLDSFLPQVKAILSEPETDYRLFEAALAAHNILSGNPRAGIVDEDVLLERVLDPKASSRSRAFALRLLDPDSKKLAKQWSESAIASDHVFVQEAIATLNAQGQSSDRHREQLVAFSKDQSMPVVIRADAMAARTVADDELDDWIRDLSQIQDLAVREEALRNLRGRQLSAAQISALTSQRDRFPGSADLFDALIDPDSIQRGRPETSQTIQWRDRLAAIEQPVDVDAGRRIFHHRSIGACWKCHRHTGRGRVVGPDLSAASTQGDPDRLLKALLQPSLDVDPQYFPRLLILEGGKAFTGIMLRDGGGGREYYRDSAGKERMIKTSDIEIRKELSTSMMPDGLIDTMTGREIRDVLAFLDREFDAEPDSGAR</sequence>
<dbReference type="InterPro" id="IPR011041">
    <property type="entry name" value="Quinoprot_gluc/sorb_DH_b-prop"/>
</dbReference>
<dbReference type="GO" id="GO:0009055">
    <property type="term" value="F:electron transfer activity"/>
    <property type="evidence" value="ECO:0007669"/>
    <property type="project" value="InterPro"/>
</dbReference>
<dbReference type="Pfam" id="PF23500">
    <property type="entry name" value="DUF7133"/>
    <property type="match status" value="1"/>
</dbReference>
<dbReference type="GO" id="GO:0046872">
    <property type="term" value="F:metal ion binding"/>
    <property type="evidence" value="ECO:0007669"/>
    <property type="project" value="UniProtKB-KW"/>
</dbReference>
<dbReference type="InterPro" id="IPR009056">
    <property type="entry name" value="Cyt_c-like_dom"/>
</dbReference>
<evidence type="ECO:0000313" key="8">
    <source>
        <dbReference type="Proteomes" id="UP000319817"/>
    </source>
</evidence>
<organism evidence="7 8">
    <name type="scientific">Stieleria marina</name>
    <dbReference type="NCBI Taxonomy" id="1930275"/>
    <lineage>
        <taxon>Bacteria</taxon>
        <taxon>Pseudomonadati</taxon>
        <taxon>Planctomycetota</taxon>
        <taxon>Planctomycetia</taxon>
        <taxon>Pirellulales</taxon>
        <taxon>Pirellulaceae</taxon>
        <taxon>Stieleria</taxon>
    </lineage>
</organism>
<keyword evidence="8" id="KW-1185">Reference proteome</keyword>
<dbReference type="SUPFAM" id="SSF50952">
    <property type="entry name" value="Soluble quinoprotein glucose dehydrogenase"/>
    <property type="match status" value="1"/>
</dbReference>
<reference evidence="7 8" key="1">
    <citation type="submission" date="2019-02" db="EMBL/GenBank/DDBJ databases">
        <title>Deep-cultivation of Planctomycetes and their phenomic and genomic characterization uncovers novel biology.</title>
        <authorList>
            <person name="Wiegand S."/>
            <person name="Jogler M."/>
            <person name="Boedeker C."/>
            <person name="Pinto D."/>
            <person name="Vollmers J."/>
            <person name="Rivas-Marin E."/>
            <person name="Kohn T."/>
            <person name="Peeters S.H."/>
            <person name="Heuer A."/>
            <person name="Rast P."/>
            <person name="Oberbeckmann S."/>
            <person name="Bunk B."/>
            <person name="Jeske O."/>
            <person name="Meyerdierks A."/>
            <person name="Storesund J.E."/>
            <person name="Kallscheuer N."/>
            <person name="Luecker S."/>
            <person name="Lage O.M."/>
            <person name="Pohl T."/>
            <person name="Merkel B.J."/>
            <person name="Hornburger P."/>
            <person name="Mueller R.-W."/>
            <person name="Bruemmer F."/>
            <person name="Labrenz M."/>
            <person name="Spormann A.M."/>
            <person name="Op den Camp H."/>
            <person name="Overmann J."/>
            <person name="Amann R."/>
            <person name="Jetten M.S.M."/>
            <person name="Mascher T."/>
            <person name="Medema M.H."/>
            <person name="Devos D.P."/>
            <person name="Kaster A.-K."/>
            <person name="Ovreas L."/>
            <person name="Rohde M."/>
            <person name="Galperin M.Y."/>
            <person name="Jogler C."/>
        </authorList>
    </citation>
    <scope>NUCLEOTIDE SEQUENCE [LARGE SCALE GENOMIC DNA]</scope>
    <source>
        <strain evidence="7 8">K23_9</strain>
    </source>
</reference>
<evidence type="ECO:0000256" key="5">
    <source>
        <dbReference type="SAM" id="SignalP"/>
    </source>
</evidence>
<dbReference type="AlphaFoldDB" id="A0A517NVN5"/>
<dbReference type="Gene3D" id="2.120.10.30">
    <property type="entry name" value="TolB, C-terminal domain"/>
    <property type="match status" value="1"/>
</dbReference>
<feature type="signal peptide" evidence="5">
    <location>
        <begin position="1"/>
        <end position="18"/>
    </location>
</feature>
<dbReference type="GO" id="GO:0020037">
    <property type="term" value="F:heme binding"/>
    <property type="evidence" value="ECO:0007669"/>
    <property type="project" value="InterPro"/>
</dbReference>
<dbReference type="SUPFAM" id="SSF46626">
    <property type="entry name" value="Cytochrome c"/>
    <property type="match status" value="1"/>
</dbReference>
<dbReference type="PANTHER" id="PTHR33546:SF1">
    <property type="entry name" value="LARGE, MULTIFUNCTIONAL SECRETED PROTEIN"/>
    <property type="match status" value="1"/>
</dbReference>
<dbReference type="PROSITE" id="PS51007">
    <property type="entry name" value="CYTC"/>
    <property type="match status" value="1"/>
</dbReference>
<keyword evidence="2 4" id="KW-0479">Metal-binding</keyword>
<dbReference type="InterPro" id="IPR011042">
    <property type="entry name" value="6-blade_b-propeller_TolB-like"/>
</dbReference>
<evidence type="ECO:0000256" key="4">
    <source>
        <dbReference type="PROSITE-ProRule" id="PRU00433"/>
    </source>
</evidence>
<accession>A0A517NVN5</accession>
<dbReference type="Proteomes" id="UP000319817">
    <property type="component" value="Chromosome"/>
</dbReference>
<feature type="domain" description="Cytochrome c" evidence="6">
    <location>
        <begin position="704"/>
        <end position="843"/>
    </location>
</feature>
<dbReference type="EMBL" id="CP036526">
    <property type="protein sequence ID" value="QDT11193.1"/>
    <property type="molecule type" value="Genomic_DNA"/>
</dbReference>
<evidence type="ECO:0000259" key="6">
    <source>
        <dbReference type="PROSITE" id="PS51007"/>
    </source>
</evidence>
<name>A0A517NVN5_9BACT</name>
<feature type="chain" id="PRO_5022049349" description="Cytochrome c domain-containing protein" evidence="5">
    <location>
        <begin position="19"/>
        <end position="852"/>
    </location>
</feature>
<gene>
    <name evidence="7" type="ORF">K239x_31870</name>
</gene>
<proteinExistence type="predicted"/>
<dbReference type="PANTHER" id="PTHR33546">
    <property type="entry name" value="LARGE, MULTIFUNCTIONAL SECRETED PROTEIN-RELATED"/>
    <property type="match status" value="1"/>
</dbReference>
<dbReference type="Gene3D" id="1.10.760.10">
    <property type="entry name" value="Cytochrome c-like domain"/>
    <property type="match status" value="1"/>
</dbReference>
<dbReference type="NCBIfam" id="TIGR02603">
    <property type="entry name" value="CxxCH_TIGR02603"/>
    <property type="match status" value="1"/>
</dbReference>
<dbReference type="RefSeq" id="WP_145419045.1">
    <property type="nucleotide sequence ID" value="NZ_CP036526.1"/>
</dbReference>
<keyword evidence="5" id="KW-0732">Signal</keyword>
<protein>
    <recommendedName>
        <fullName evidence="6">Cytochrome c domain-containing protein</fullName>
    </recommendedName>
</protein>
<evidence type="ECO:0000256" key="3">
    <source>
        <dbReference type="ARBA" id="ARBA00023004"/>
    </source>
</evidence>
<keyword evidence="3 4" id="KW-0408">Iron</keyword>
<evidence type="ECO:0000256" key="2">
    <source>
        <dbReference type="ARBA" id="ARBA00022723"/>
    </source>
</evidence>
<dbReference type="InterPro" id="IPR013428">
    <property type="entry name" value="Membrane-bound_put_N"/>
</dbReference>
<dbReference type="InterPro" id="IPR013427">
    <property type="entry name" value="Haem-bd_dom_put"/>
</dbReference>
<dbReference type="InterPro" id="IPR036909">
    <property type="entry name" value="Cyt_c-like_dom_sf"/>
</dbReference>
<dbReference type="NCBIfam" id="TIGR02604">
    <property type="entry name" value="Piru_Ver_Nterm"/>
    <property type="match status" value="1"/>
</dbReference>
<dbReference type="OrthoDB" id="232040at2"/>
<keyword evidence="1 4" id="KW-0349">Heme</keyword>
<evidence type="ECO:0000256" key="1">
    <source>
        <dbReference type="ARBA" id="ARBA00022617"/>
    </source>
</evidence>
<dbReference type="InterPro" id="IPR055557">
    <property type="entry name" value="DUF7133"/>
</dbReference>